<evidence type="ECO:0000313" key="2">
    <source>
        <dbReference type="Proteomes" id="UP000631553"/>
    </source>
</evidence>
<evidence type="ECO:0008006" key="3">
    <source>
        <dbReference type="Google" id="ProtNLM"/>
    </source>
</evidence>
<sequence length="43" mass="4504">MPRLRSDHDGAVTASAVPLRSVGAAAGVVRDVNGRTDLDDRQT</sequence>
<organism evidence="1 2">
    <name type="scientific">Micromonospora purpureochromogenes</name>
    <dbReference type="NCBI Taxonomy" id="47872"/>
    <lineage>
        <taxon>Bacteria</taxon>
        <taxon>Bacillati</taxon>
        <taxon>Actinomycetota</taxon>
        <taxon>Actinomycetes</taxon>
        <taxon>Micromonosporales</taxon>
        <taxon>Micromonosporaceae</taxon>
        <taxon>Micromonospora</taxon>
    </lineage>
</organism>
<name>A0ABX2RFU7_9ACTN</name>
<gene>
    <name evidence="1" type="ORF">HDA35_001199</name>
</gene>
<protein>
    <recommendedName>
        <fullName evidence="3">FXSXX-COOH protein</fullName>
    </recommendedName>
</protein>
<comment type="caution">
    <text evidence="1">The sequence shown here is derived from an EMBL/GenBank/DDBJ whole genome shotgun (WGS) entry which is preliminary data.</text>
</comment>
<dbReference type="EMBL" id="JACCCQ010000001">
    <property type="protein sequence ID" value="NYF55368.1"/>
    <property type="molecule type" value="Genomic_DNA"/>
</dbReference>
<accession>A0ABX2RFU7</accession>
<keyword evidence="2" id="KW-1185">Reference proteome</keyword>
<evidence type="ECO:0000313" key="1">
    <source>
        <dbReference type="EMBL" id="NYF55368.1"/>
    </source>
</evidence>
<proteinExistence type="predicted"/>
<dbReference type="Proteomes" id="UP000631553">
    <property type="component" value="Unassembled WGS sequence"/>
</dbReference>
<reference evidence="1 2" key="1">
    <citation type="submission" date="2020-07" db="EMBL/GenBank/DDBJ databases">
        <title>Sequencing the genomes of 1000 actinobacteria strains.</title>
        <authorList>
            <person name="Klenk H.-P."/>
        </authorList>
    </citation>
    <scope>NUCLEOTIDE SEQUENCE [LARGE SCALE GENOMIC DNA]</scope>
    <source>
        <strain evidence="1 2">DSM 43814</strain>
    </source>
</reference>